<evidence type="ECO:0000313" key="2">
    <source>
        <dbReference type="Proteomes" id="UP000003179"/>
    </source>
</evidence>
<organism evidence="1 2">
    <name type="scientific">Cutibacterium modestum HL044PA1</name>
    <dbReference type="NCBI Taxonomy" id="765109"/>
    <lineage>
        <taxon>Bacteria</taxon>
        <taxon>Bacillati</taxon>
        <taxon>Actinomycetota</taxon>
        <taxon>Actinomycetes</taxon>
        <taxon>Propionibacteriales</taxon>
        <taxon>Propionibacteriaceae</taxon>
        <taxon>Cutibacterium</taxon>
        <taxon>Cutibacterium modestum</taxon>
    </lineage>
</organism>
<sequence length="41" mass="4286">MSTIIIPGVDVVVRSVGEYVSARTPATGVPVPDSFSHDDIT</sequence>
<dbReference type="EMBL" id="ADZU01000011">
    <property type="protein sequence ID" value="EFS93367.1"/>
    <property type="molecule type" value="Genomic_DNA"/>
</dbReference>
<gene>
    <name evidence="1" type="ORF">HMPREF9607_00580</name>
</gene>
<proteinExistence type="predicted"/>
<dbReference type="Proteomes" id="UP000003179">
    <property type="component" value="Unassembled WGS sequence"/>
</dbReference>
<keyword evidence="2" id="KW-1185">Reference proteome</keyword>
<name>A0ABN0C7X3_9ACTN</name>
<protein>
    <submittedName>
        <fullName evidence="1">Uncharacterized protein</fullName>
    </submittedName>
</protein>
<evidence type="ECO:0000313" key="1">
    <source>
        <dbReference type="EMBL" id="EFS93367.1"/>
    </source>
</evidence>
<accession>A0ABN0C7X3</accession>
<comment type="caution">
    <text evidence="1">The sequence shown here is derived from an EMBL/GenBank/DDBJ whole genome shotgun (WGS) entry which is preliminary data.</text>
</comment>
<reference evidence="1" key="1">
    <citation type="submission" date="2010-08" db="EMBL/GenBank/DDBJ databases">
        <authorList>
            <person name="Weinstock G."/>
            <person name="Sodergren E."/>
            <person name="Clifton S."/>
            <person name="Fulton L."/>
            <person name="Fulton B."/>
            <person name="Courtney L."/>
            <person name="Fronick C."/>
            <person name="Harrison M."/>
            <person name="Strong C."/>
            <person name="Farmer C."/>
            <person name="Delahaunty K."/>
            <person name="Markovic C."/>
            <person name="Hall O."/>
            <person name="Minx P."/>
            <person name="Tomlinson C."/>
            <person name="Mitreva M."/>
            <person name="Hou S."/>
            <person name="Chen J."/>
            <person name="Wollam A."/>
            <person name="Pepin K.H."/>
            <person name="Johnson M."/>
            <person name="Bhonagiri V."/>
            <person name="Zhang X."/>
            <person name="Suruliraj S."/>
            <person name="Warren W."/>
            <person name="Chinwalla A."/>
            <person name="Mardis E.R."/>
            <person name="Wilson R.K."/>
        </authorList>
    </citation>
    <scope>NUCLEOTIDE SEQUENCE [LARGE SCALE GENOMIC DNA]</scope>
    <source>
        <strain evidence="1">HL044PA1</strain>
    </source>
</reference>